<proteinExistence type="predicted"/>
<accession>A0A382Q7C4</accession>
<dbReference type="PANTHER" id="PTHR47112:SF1">
    <property type="entry name" value="PX DOMAIN-CONTAINING PROTEIN"/>
    <property type="match status" value="1"/>
</dbReference>
<name>A0A382Q7C4_9ZZZZ</name>
<dbReference type="PANTHER" id="PTHR47112">
    <property type="entry name" value="PX DOMAIN-CONTAINING PROTEIN"/>
    <property type="match status" value="1"/>
</dbReference>
<sequence>RELNEELYVFEAVRPVVALTPLCTWMSAKEETMAYKVIAVRRLKMYEGRAKVTLDMGGLEELMLELHGTPFALQAKSMVKANYQFNTERFEGSIFCSELVAEAYQRVGLLTEKRLSSNFTPKDFSSNEDTKLLVDARFYDEVRIRDAPPGTPEGG</sequence>
<dbReference type="SUPFAM" id="SSF54001">
    <property type="entry name" value="Cysteine proteinases"/>
    <property type="match status" value="1"/>
</dbReference>
<organism evidence="1">
    <name type="scientific">marine metagenome</name>
    <dbReference type="NCBI Taxonomy" id="408172"/>
    <lineage>
        <taxon>unclassified sequences</taxon>
        <taxon>metagenomes</taxon>
        <taxon>ecological metagenomes</taxon>
    </lineage>
</organism>
<feature type="non-terminal residue" evidence="1">
    <location>
        <position position="1"/>
    </location>
</feature>
<reference evidence="1" key="1">
    <citation type="submission" date="2018-05" db="EMBL/GenBank/DDBJ databases">
        <authorList>
            <person name="Lanie J.A."/>
            <person name="Ng W.-L."/>
            <person name="Kazmierczak K.M."/>
            <person name="Andrzejewski T.M."/>
            <person name="Davidsen T.M."/>
            <person name="Wayne K.J."/>
            <person name="Tettelin H."/>
            <person name="Glass J.I."/>
            <person name="Rusch D."/>
            <person name="Podicherti R."/>
            <person name="Tsui H.-C.T."/>
            <person name="Winkler M.E."/>
        </authorList>
    </citation>
    <scope>NUCLEOTIDE SEQUENCE</scope>
</reference>
<dbReference type="AlphaFoldDB" id="A0A382Q7C4"/>
<protein>
    <submittedName>
        <fullName evidence="1">Uncharacterized protein</fullName>
    </submittedName>
</protein>
<dbReference type="EMBL" id="UINC01111855">
    <property type="protein sequence ID" value="SVC80372.1"/>
    <property type="molecule type" value="Genomic_DNA"/>
</dbReference>
<evidence type="ECO:0000313" key="1">
    <source>
        <dbReference type="EMBL" id="SVC80372.1"/>
    </source>
</evidence>
<gene>
    <name evidence="1" type="ORF">METZ01_LOCUS333226</name>
</gene>
<dbReference type="Gene3D" id="3.90.1720.10">
    <property type="entry name" value="endopeptidase domain like (from Nostoc punctiforme)"/>
    <property type="match status" value="1"/>
</dbReference>
<dbReference type="InterPro" id="IPR038765">
    <property type="entry name" value="Papain-like_cys_pep_sf"/>
</dbReference>